<dbReference type="AlphaFoldDB" id="A0AAV0R6Q8"/>
<reference evidence="2" key="1">
    <citation type="submission" date="2022-08" db="EMBL/GenBank/DDBJ databases">
        <authorList>
            <person name="Gutierrez-Valencia J."/>
        </authorList>
    </citation>
    <scope>NUCLEOTIDE SEQUENCE</scope>
</reference>
<proteinExistence type="predicted"/>
<feature type="non-terminal residue" evidence="2">
    <location>
        <position position="1"/>
    </location>
</feature>
<name>A0AAV0R6Q8_9ROSI</name>
<comment type="caution">
    <text evidence="2">The sequence shown here is derived from an EMBL/GenBank/DDBJ whole genome shotgun (WGS) entry which is preliminary data.</text>
</comment>
<protein>
    <submittedName>
        <fullName evidence="2">Uncharacterized protein</fullName>
    </submittedName>
</protein>
<dbReference type="EMBL" id="CAMGYJ010000010">
    <property type="protein sequence ID" value="CAI0553364.1"/>
    <property type="molecule type" value="Genomic_DNA"/>
</dbReference>
<gene>
    <name evidence="2" type="ORF">LITE_LOCUS46814</name>
</gene>
<dbReference type="Proteomes" id="UP001154282">
    <property type="component" value="Unassembled WGS sequence"/>
</dbReference>
<feature type="region of interest" description="Disordered" evidence="1">
    <location>
        <begin position="34"/>
        <end position="60"/>
    </location>
</feature>
<evidence type="ECO:0000256" key="1">
    <source>
        <dbReference type="SAM" id="MobiDB-lite"/>
    </source>
</evidence>
<keyword evidence="3" id="KW-1185">Reference proteome</keyword>
<accession>A0AAV0R6Q8</accession>
<feature type="compositionally biased region" description="Basic and acidic residues" evidence="1">
    <location>
        <begin position="46"/>
        <end position="60"/>
    </location>
</feature>
<organism evidence="2 3">
    <name type="scientific">Linum tenue</name>
    <dbReference type="NCBI Taxonomy" id="586396"/>
    <lineage>
        <taxon>Eukaryota</taxon>
        <taxon>Viridiplantae</taxon>
        <taxon>Streptophyta</taxon>
        <taxon>Embryophyta</taxon>
        <taxon>Tracheophyta</taxon>
        <taxon>Spermatophyta</taxon>
        <taxon>Magnoliopsida</taxon>
        <taxon>eudicotyledons</taxon>
        <taxon>Gunneridae</taxon>
        <taxon>Pentapetalae</taxon>
        <taxon>rosids</taxon>
        <taxon>fabids</taxon>
        <taxon>Malpighiales</taxon>
        <taxon>Linaceae</taxon>
        <taxon>Linum</taxon>
    </lineage>
</organism>
<evidence type="ECO:0000313" key="2">
    <source>
        <dbReference type="EMBL" id="CAI0553364.1"/>
    </source>
</evidence>
<evidence type="ECO:0000313" key="3">
    <source>
        <dbReference type="Proteomes" id="UP001154282"/>
    </source>
</evidence>
<sequence length="60" mass="6830">PHQRSLSLPKKDHITSAGFLRIFHSLVRTVASATKVPGYQTTNKPRNNDPHDTNLRSRHE</sequence>